<dbReference type="PROSITE" id="PS00108">
    <property type="entry name" value="PROTEIN_KINASE_ST"/>
    <property type="match status" value="1"/>
</dbReference>
<dbReference type="SMART" id="SM00220">
    <property type="entry name" value="S_TKc"/>
    <property type="match status" value="1"/>
</dbReference>
<dbReference type="InterPro" id="IPR008271">
    <property type="entry name" value="Ser/Thr_kinase_AS"/>
</dbReference>
<evidence type="ECO:0000256" key="1">
    <source>
        <dbReference type="ARBA" id="ARBA00022527"/>
    </source>
</evidence>
<dbReference type="PROSITE" id="PS50011">
    <property type="entry name" value="PROTEIN_KINASE_DOM"/>
    <property type="match status" value="1"/>
</dbReference>
<evidence type="ECO:0000313" key="9">
    <source>
        <dbReference type="Proteomes" id="UP000321570"/>
    </source>
</evidence>
<keyword evidence="5" id="KW-0067">ATP-binding</keyword>
<feature type="region of interest" description="Disordered" evidence="6">
    <location>
        <begin position="29"/>
        <end position="55"/>
    </location>
</feature>
<dbReference type="PANTHER" id="PTHR24058">
    <property type="entry name" value="DUAL SPECIFICITY PROTEIN KINASE"/>
    <property type="match status" value="1"/>
</dbReference>
<name>A0A564XXN9_HYMDI</name>
<keyword evidence="4" id="KW-0418">Kinase</keyword>
<sequence length="969" mass="104208">MSTLQPSSFSSGGLVATANSNIAAPTTDLMETKKQQQQIAQQQGQQDLCKKHVDPNAMDSGLSTLGGGGGLGMSTLPTGAAIYGQLVTFDQLSQLSNQPPRCKQVQQQSFTAVAATGVKAAVAVTSPSPVVTSAVAMTTTAVPSNSVSSLLNVMSASAYANLDPSYSLKTKSGGVTQQQPMEISEPMELSSSSCSPSSGVLPQQAPCNSTMTMTSSLNASNTYSYPTFPYCNAATTASSSGIGVAPSLSSSSASAATMTTAAVSTSAQAVSGDVCIMSGFGRRQQQPPQRLLVRMSVKLIQTYETINEVYFRKKRRREQACEDNIMKRDRKGHEVTVTTGAATGHCCLPAAAGTTNRSCCCQLHHGRSVGASATAGAANGVNASAWSTTNSFQQQQSQAQSHLYDVGNRQQQQKITAQASSFPIPQNPPQSSTTTVPRCAVGSTTVTSNSNTINNRIQRHQNSQTTTTTTASSNTSSSDFLKIGAVWLDRYEITDIKGKGTFGQVFRAHDRKTHEEVAIKVIKHRRQFLAQAEIEIKLLREIAHFQENEQRAVEVGANYVVNLKGYFTYQGHWCLVFECLSYNLYELLTYTHFRGVSLHLTLKFARQLCAALVFLSRPDVRVMHCDLKPENILLVTPKRSDLKVIDFGSSCHVNENVHQYIQSRFYRAPEVLLNLDYGLSIDMWSLGCILVEMHTGEPLFSGSNELEQLLQIVEVLGLPPLWMLEKSPKLEHFFERVSDVTSSLCSSTSSNSSGQQPDRMDTSGQTSPTSPFSKACVTIKGIVYRPRRIYTKGNMTMKCRFAGPQTRPLREVLGRDTGGPGGRRAGEEGHSPEDYDKFIDLVAQMLVYDARARLRPDEALTHRFFDRKSSSSSATANVAAVAAATTAVNSTSESHPTTAPPATTNTAPSLVVVPKRFPEEPSVAMITTAATTAVGAAGGGFVDGSSPAYLTFAPNQQPPSDAASTLQQQ</sequence>
<evidence type="ECO:0000256" key="6">
    <source>
        <dbReference type="SAM" id="MobiDB-lite"/>
    </source>
</evidence>
<dbReference type="Gene3D" id="3.30.200.20">
    <property type="entry name" value="Phosphorylase Kinase, domain 1"/>
    <property type="match status" value="1"/>
</dbReference>
<proteinExistence type="predicted"/>
<feature type="region of interest" description="Disordered" evidence="6">
    <location>
        <begin position="745"/>
        <end position="771"/>
    </location>
</feature>
<organism evidence="8 9">
    <name type="scientific">Hymenolepis diminuta</name>
    <name type="common">Rat tapeworm</name>
    <dbReference type="NCBI Taxonomy" id="6216"/>
    <lineage>
        <taxon>Eukaryota</taxon>
        <taxon>Metazoa</taxon>
        <taxon>Spiralia</taxon>
        <taxon>Lophotrochozoa</taxon>
        <taxon>Platyhelminthes</taxon>
        <taxon>Cestoda</taxon>
        <taxon>Eucestoda</taxon>
        <taxon>Cyclophyllidea</taxon>
        <taxon>Hymenolepididae</taxon>
        <taxon>Hymenolepis</taxon>
    </lineage>
</organism>
<reference evidence="8 9" key="1">
    <citation type="submission" date="2019-07" db="EMBL/GenBank/DDBJ databases">
        <authorList>
            <person name="Jastrzebski P J."/>
            <person name="Paukszto L."/>
            <person name="Jastrzebski P J."/>
        </authorList>
    </citation>
    <scope>NUCLEOTIDE SEQUENCE [LARGE SCALE GENOMIC DNA]</scope>
    <source>
        <strain evidence="8 9">WMS-il1</strain>
    </source>
</reference>
<feature type="compositionally biased region" description="Polar residues" evidence="6">
    <location>
        <begin position="408"/>
        <end position="436"/>
    </location>
</feature>
<dbReference type="Pfam" id="PF00069">
    <property type="entry name" value="Pkinase"/>
    <property type="match status" value="1"/>
</dbReference>
<keyword evidence="9" id="KW-1185">Reference proteome</keyword>
<evidence type="ECO:0000256" key="5">
    <source>
        <dbReference type="ARBA" id="ARBA00022840"/>
    </source>
</evidence>
<evidence type="ECO:0000256" key="3">
    <source>
        <dbReference type="ARBA" id="ARBA00022741"/>
    </source>
</evidence>
<feature type="region of interest" description="Disordered" evidence="6">
    <location>
        <begin position="887"/>
        <end position="906"/>
    </location>
</feature>
<dbReference type="InterPro" id="IPR050494">
    <property type="entry name" value="Ser_Thr_dual-spec_kinase"/>
</dbReference>
<evidence type="ECO:0000313" key="8">
    <source>
        <dbReference type="EMBL" id="VUZ39795.1"/>
    </source>
</evidence>
<feature type="region of interest" description="Disordered" evidence="6">
    <location>
        <begin position="392"/>
        <end position="437"/>
    </location>
</feature>
<dbReference type="InterPro" id="IPR000719">
    <property type="entry name" value="Prot_kinase_dom"/>
</dbReference>
<dbReference type="AlphaFoldDB" id="A0A564XXN9"/>
<feature type="region of interest" description="Disordered" evidence="6">
    <location>
        <begin position="810"/>
        <end position="833"/>
    </location>
</feature>
<dbReference type="EMBL" id="CABIJS010000022">
    <property type="protein sequence ID" value="VUZ39795.1"/>
    <property type="molecule type" value="Genomic_DNA"/>
</dbReference>
<feature type="region of interest" description="Disordered" evidence="6">
    <location>
        <begin position="947"/>
        <end position="969"/>
    </location>
</feature>
<dbReference type="Proteomes" id="UP000321570">
    <property type="component" value="Unassembled WGS sequence"/>
</dbReference>
<gene>
    <name evidence="8" type="ORF">WMSIL1_LOCUS915</name>
</gene>
<dbReference type="PANTHER" id="PTHR24058:SF28">
    <property type="entry name" value="SERINE_THREONINE-PROTEIN KINASE MINIBRAIN"/>
    <property type="match status" value="1"/>
</dbReference>
<keyword evidence="3" id="KW-0547">Nucleotide-binding</keyword>
<feature type="compositionally biased region" description="Low complexity" evidence="6">
    <location>
        <begin position="35"/>
        <end position="46"/>
    </location>
</feature>
<feature type="domain" description="Protein kinase" evidence="7">
    <location>
        <begin position="491"/>
        <end position="865"/>
    </location>
</feature>
<keyword evidence="1" id="KW-0723">Serine/threonine-protein kinase</keyword>
<keyword evidence="2" id="KW-0808">Transferase</keyword>
<evidence type="ECO:0000259" key="7">
    <source>
        <dbReference type="PROSITE" id="PS50011"/>
    </source>
</evidence>
<dbReference type="Gene3D" id="1.10.510.10">
    <property type="entry name" value="Transferase(Phosphotransferase) domain 1"/>
    <property type="match status" value="1"/>
</dbReference>
<dbReference type="GO" id="GO:0005524">
    <property type="term" value="F:ATP binding"/>
    <property type="evidence" value="ECO:0007669"/>
    <property type="project" value="UniProtKB-KW"/>
</dbReference>
<feature type="compositionally biased region" description="Basic and acidic residues" evidence="6">
    <location>
        <begin position="824"/>
        <end position="833"/>
    </location>
</feature>
<evidence type="ECO:0000256" key="4">
    <source>
        <dbReference type="ARBA" id="ARBA00022777"/>
    </source>
</evidence>
<dbReference type="SUPFAM" id="SSF56112">
    <property type="entry name" value="Protein kinase-like (PK-like)"/>
    <property type="match status" value="1"/>
</dbReference>
<dbReference type="InterPro" id="IPR011009">
    <property type="entry name" value="Kinase-like_dom_sf"/>
</dbReference>
<dbReference type="GO" id="GO:0004674">
    <property type="term" value="F:protein serine/threonine kinase activity"/>
    <property type="evidence" value="ECO:0007669"/>
    <property type="project" value="UniProtKB-KW"/>
</dbReference>
<protein>
    <recommendedName>
        <fullName evidence="7">Protein kinase domain-containing protein</fullName>
    </recommendedName>
</protein>
<feature type="compositionally biased region" description="Low complexity" evidence="6">
    <location>
        <begin position="392"/>
        <end position="401"/>
    </location>
</feature>
<accession>A0A564XXN9</accession>
<feature type="compositionally biased region" description="Polar residues" evidence="6">
    <location>
        <begin position="953"/>
        <end position="969"/>
    </location>
</feature>
<feature type="compositionally biased region" description="Polar residues" evidence="6">
    <location>
        <begin position="762"/>
        <end position="771"/>
    </location>
</feature>
<evidence type="ECO:0000256" key="2">
    <source>
        <dbReference type="ARBA" id="ARBA00022679"/>
    </source>
</evidence>